<protein>
    <submittedName>
        <fullName evidence="2">Uncharacterized protein</fullName>
    </submittedName>
</protein>
<organism evidence="2 3">
    <name type="scientific">Stylophora pistillata</name>
    <name type="common">Smooth cauliflower coral</name>
    <dbReference type="NCBI Taxonomy" id="50429"/>
    <lineage>
        <taxon>Eukaryota</taxon>
        <taxon>Metazoa</taxon>
        <taxon>Cnidaria</taxon>
        <taxon>Anthozoa</taxon>
        <taxon>Hexacorallia</taxon>
        <taxon>Scleractinia</taxon>
        <taxon>Astrocoeniina</taxon>
        <taxon>Pocilloporidae</taxon>
        <taxon>Stylophora</taxon>
    </lineage>
</organism>
<feature type="compositionally biased region" description="Polar residues" evidence="1">
    <location>
        <begin position="475"/>
        <end position="489"/>
    </location>
</feature>
<feature type="region of interest" description="Disordered" evidence="1">
    <location>
        <begin position="100"/>
        <end position="131"/>
    </location>
</feature>
<feature type="region of interest" description="Disordered" evidence="1">
    <location>
        <begin position="851"/>
        <end position="891"/>
    </location>
</feature>
<dbReference type="EMBL" id="LSMT01000004">
    <property type="protein sequence ID" value="PFX34517.1"/>
    <property type="molecule type" value="Genomic_DNA"/>
</dbReference>
<dbReference type="AlphaFoldDB" id="A0A2B4T1I1"/>
<feature type="region of interest" description="Disordered" evidence="1">
    <location>
        <begin position="260"/>
        <end position="290"/>
    </location>
</feature>
<sequence>MDTVIVCCSHMIQDGTLKALINQVRILLVGALYGPLGSSSPSARNLLQTLLKKLDGSTPGTRESPSTTAMVGLEAVANQAKKSVPQVNASKAFEGLDDVDMENYNTTGDSLANSQVPSIEDNDETKNRGSSCQQEVMKDESAALLSNEINAVVPQGSADVDRENYYTTEDSLTNSQVPSIEDDDETTNKVSSCQQEVMKDESTALPSNEINADNDETKNRGSSCQQEVMKDESAALLSNEINAVVPQGSADVDRENYYTTGDSLANSQVPSIEDNDETKNRGSSCQQEAMKDESAALLSNEINGVVPQGSADVDMENYNTPGDSHVPAIEDYDGRTNKGSSCQQEVMKDESTALPSNEINAGVPDEDSNSFHLGNVSTAAKNRVHSFVLDLVNTTSSQLDTSSHLNQLELTTSESVEAGPGPVKEDSSGYTKVLMLSLKGNDSLESTAMSSAKKSAPQVNASKASQGLADADMENYNTTGDSLANSQVPSIEDEDDTNNQGSSCQQEVMKDESAALPSNGINAGVPDEDSNSFYLGNVSMAAKNRVDSFVLDLVNTTSSQLDTSSHLNQLELTTSASVEAGPGQVIEDSSGYTKVLMLSLKGKDSSESTAMSSGVPDEDSNSFHLGNVSTAAKNRVHSFVLDLVNTTSSQLDTSSHLNQLELTTSASVEAGPGQVIEDSSGYTKVLMLSLKGKDSSESTAMSSAKKSAPQVNASKVSQGLADVDMENYNTTGDSLANSQVQSIEDNDETNNQGSSCQQEAMKDESAALLSNEINAGVPDEDSNSFHLGNVSMAAKNRVHSFVLDPVNATSSQLDASSYLNQPELTTSESVEAGPGPLNEDSSGYTKALMLSLKGKDSSESTAMSSGNKRKRKRSIPESLDTSEKESDEPLQKSQCLIMETNLHQTDEPLPKVPWLTVEKTDSSTAKVTIEHMHPPGEPTDSWTSTGKGISPEAEGKTRKRKRRDSESLDTSEKECDEPLRKSRCLVAETNENFPQAEEPDSHENFARVRVENATNPEALEYAHLCIRNAYHALLGAGILEHQAAVMAPENVTIQPQVSKAISDDEATNNENSSCPQEVMKDEATSTDVAALVAFATKSAIFVEVDPDLKKDEGDFNCGLTIVKGPLYYSLTLITTQEKISPYNIKIISSRQVTWNVDKQDALQNDNSSGETSIQEGILA</sequence>
<accession>A0A2B4T1I1</accession>
<evidence type="ECO:0000313" key="3">
    <source>
        <dbReference type="Proteomes" id="UP000225706"/>
    </source>
</evidence>
<feature type="region of interest" description="Disordered" evidence="1">
    <location>
        <begin position="929"/>
        <end position="978"/>
    </location>
</feature>
<feature type="compositionally biased region" description="Polar residues" evidence="1">
    <location>
        <begin position="103"/>
        <end position="117"/>
    </location>
</feature>
<feature type="compositionally biased region" description="Basic and acidic residues" evidence="1">
    <location>
        <begin position="963"/>
        <end position="978"/>
    </location>
</feature>
<feature type="compositionally biased region" description="Polar residues" evidence="1">
    <location>
        <begin position="167"/>
        <end position="178"/>
    </location>
</feature>
<evidence type="ECO:0000256" key="1">
    <source>
        <dbReference type="SAM" id="MobiDB-lite"/>
    </source>
</evidence>
<feature type="compositionally biased region" description="Polar residues" evidence="1">
    <location>
        <begin position="260"/>
        <end position="270"/>
    </location>
</feature>
<dbReference type="Proteomes" id="UP000225706">
    <property type="component" value="Unassembled WGS sequence"/>
</dbReference>
<feature type="compositionally biased region" description="Polar residues" evidence="1">
    <location>
        <begin position="447"/>
        <end position="465"/>
    </location>
</feature>
<feature type="region of interest" description="Disordered" evidence="1">
    <location>
        <begin position="473"/>
        <end position="506"/>
    </location>
</feature>
<gene>
    <name evidence="2" type="ORF">AWC38_SpisGene723</name>
</gene>
<feature type="compositionally biased region" description="Basic and acidic residues" evidence="1">
    <location>
        <begin position="881"/>
        <end position="890"/>
    </location>
</feature>
<reference evidence="3" key="1">
    <citation type="journal article" date="2017" name="bioRxiv">
        <title>Comparative analysis of the genomes of Stylophora pistillata and Acropora digitifera provides evidence for extensive differences between species of corals.</title>
        <authorList>
            <person name="Voolstra C.R."/>
            <person name="Li Y."/>
            <person name="Liew Y.J."/>
            <person name="Baumgarten S."/>
            <person name="Zoccola D."/>
            <person name="Flot J.-F."/>
            <person name="Tambutte S."/>
            <person name="Allemand D."/>
            <person name="Aranda M."/>
        </authorList>
    </citation>
    <scope>NUCLEOTIDE SEQUENCE [LARGE SCALE GENOMIC DNA]</scope>
</reference>
<evidence type="ECO:0000313" key="2">
    <source>
        <dbReference type="EMBL" id="PFX34517.1"/>
    </source>
</evidence>
<keyword evidence="3" id="KW-1185">Reference proteome</keyword>
<dbReference type="OrthoDB" id="10633262at2759"/>
<comment type="caution">
    <text evidence="2">The sequence shown here is derived from an EMBL/GenBank/DDBJ whole genome shotgun (WGS) entry which is preliminary data.</text>
</comment>
<feature type="region of interest" description="Disordered" evidence="1">
    <location>
        <begin position="167"/>
        <end position="223"/>
    </location>
</feature>
<feature type="region of interest" description="Disordered" evidence="1">
    <location>
        <begin position="697"/>
        <end position="716"/>
    </location>
</feature>
<name>A0A2B4T1I1_STYPI</name>
<feature type="region of interest" description="Disordered" evidence="1">
    <location>
        <begin position="447"/>
        <end position="466"/>
    </location>
</feature>
<proteinExistence type="predicted"/>